<feature type="transmembrane region" description="Helical" evidence="1">
    <location>
        <begin position="34"/>
        <end position="50"/>
    </location>
</feature>
<keyword evidence="1" id="KW-1133">Transmembrane helix</keyword>
<sequence length="590" mass="68640">MEYLLKSVICLMVFLAIHRLLLQREVFYQFNRFYLLGAIIFSFLIPLNTIEKVVFVEKQAPVFVESLNFGENVIPTFENVSNQELVLTELPTELPWQILLWIVYGMVSIVFLIRFVKNIGVLYNQVNKNLKVTYRGQTLVLLSQKVIPYTFFHYIFVTKEEFENEEISDAVFEHELSHVNGKHSWDILFIELLMIPFWFHPGLYWAKQSIQLNHEFIADQSVLKKWPIHQYQQELLQFMAGNPSNSLVSNLNFSLTKKRLEMMKKQTKSTIRVIKLLVLLPVIALVIYGFSEKKSVEVAKDSGSESKSINNSEELDFHLNIGGGIKYEGKVYAISDLKDLLKDSDNHVLVNLSVDPGVPMGQLADFQTELRKLDVRKIKYLSNSSIWPRSNERINDLTEYLNDLQVYKERLATGVHYIQRSADEQKEILNEFLDLGGKYFRLPMDLQRKTQRPKHPYDPFIRLEKDGEVYFKKPGDLTAEEKATLPPPPPYDGMADETLLEAYNELFYSYELKRNEKQHFIFKSEIDQDQIQSLYDQVMNSYMSLDYLAKSKVTKPTLPAEPYVKITRNGVEMFKLPSELTPEERAANGC</sequence>
<dbReference type="InterPro" id="IPR008756">
    <property type="entry name" value="Peptidase_M56"/>
</dbReference>
<dbReference type="STRING" id="1073327.SAMN04488108_2436"/>
<keyword evidence="4" id="KW-1185">Reference proteome</keyword>
<feature type="transmembrane region" description="Helical" evidence="1">
    <location>
        <begin position="98"/>
        <end position="116"/>
    </location>
</feature>
<evidence type="ECO:0000256" key="1">
    <source>
        <dbReference type="SAM" id="Phobius"/>
    </source>
</evidence>
<reference evidence="4" key="1">
    <citation type="submission" date="2016-12" db="EMBL/GenBank/DDBJ databases">
        <authorList>
            <person name="Varghese N."/>
            <person name="Submissions S."/>
        </authorList>
    </citation>
    <scope>NUCLEOTIDE SEQUENCE [LARGE SCALE GENOMIC DNA]</scope>
    <source>
        <strain evidence="4">DSM 25035</strain>
    </source>
</reference>
<keyword evidence="1" id="KW-0472">Membrane</keyword>
<dbReference type="OrthoDB" id="1522859at2"/>
<feature type="transmembrane region" description="Helical" evidence="1">
    <location>
        <begin position="6"/>
        <end position="22"/>
    </location>
</feature>
<organism evidence="3 4">
    <name type="scientific">Algoriphagus zhangzhouensis</name>
    <dbReference type="NCBI Taxonomy" id="1073327"/>
    <lineage>
        <taxon>Bacteria</taxon>
        <taxon>Pseudomonadati</taxon>
        <taxon>Bacteroidota</taxon>
        <taxon>Cytophagia</taxon>
        <taxon>Cytophagales</taxon>
        <taxon>Cyclobacteriaceae</taxon>
        <taxon>Algoriphagus</taxon>
    </lineage>
</organism>
<feature type="transmembrane region" description="Helical" evidence="1">
    <location>
        <begin position="273"/>
        <end position="291"/>
    </location>
</feature>
<accession>A0A1M7ZDH1</accession>
<dbReference type="Pfam" id="PF05569">
    <property type="entry name" value="Peptidase_M56"/>
    <property type="match status" value="1"/>
</dbReference>
<dbReference type="AlphaFoldDB" id="A0A1M7ZDH1"/>
<evidence type="ECO:0000313" key="3">
    <source>
        <dbReference type="EMBL" id="SHO62971.1"/>
    </source>
</evidence>
<keyword evidence="1" id="KW-0812">Transmembrane</keyword>
<dbReference type="Proteomes" id="UP000184609">
    <property type="component" value="Unassembled WGS sequence"/>
</dbReference>
<name>A0A1M7ZDH1_9BACT</name>
<dbReference type="EMBL" id="FRXN01000003">
    <property type="protein sequence ID" value="SHO62971.1"/>
    <property type="molecule type" value="Genomic_DNA"/>
</dbReference>
<evidence type="ECO:0000259" key="2">
    <source>
        <dbReference type="Pfam" id="PF05569"/>
    </source>
</evidence>
<dbReference type="PANTHER" id="PTHR34978:SF3">
    <property type="entry name" value="SLR0241 PROTEIN"/>
    <property type="match status" value="1"/>
</dbReference>
<proteinExistence type="predicted"/>
<dbReference type="PANTHER" id="PTHR34978">
    <property type="entry name" value="POSSIBLE SENSOR-TRANSDUCER PROTEIN BLAR"/>
    <property type="match status" value="1"/>
</dbReference>
<protein>
    <submittedName>
        <fullName evidence="3">Signal transducer regulating beta-lactamase production, contains metallopeptidase domain</fullName>
    </submittedName>
</protein>
<feature type="domain" description="Peptidase M56" evidence="2">
    <location>
        <begin position="5"/>
        <end position="262"/>
    </location>
</feature>
<gene>
    <name evidence="3" type="ORF">SAMN04488108_2436</name>
</gene>
<evidence type="ECO:0000313" key="4">
    <source>
        <dbReference type="Proteomes" id="UP000184609"/>
    </source>
</evidence>
<dbReference type="InterPro" id="IPR052173">
    <property type="entry name" value="Beta-lactam_resp_regulator"/>
</dbReference>
<dbReference type="RefSeq" id="WP_073572071.1">
    <property type="nucleotide sequence ID" value="NZ_FRXN01000003.1"/>
</dbReference>